<accession>A0ABZ0I501</accession>
<dbReference type="RefSeq" id="WP_407348473.1">
    <property type="nucleotide sequence ID" value="NZ_CP136864.1"/>
</dbReference>
<dbReference type="Pfam" id="PF00160">
    <property type="entry name" value="Pro_isomerase"/>
    <property type="match status" value="1"/>
</dbReference>
<feature type="signal peptide" evidence="2">
    <location>
        <begin position="1"/>
        <end position="31"/>
    </location>
</feature>
<dbReference type="GO" id="GO:0016787">
    <property type="term" value="F:hydrolase activity"/>
    <property type="evidence" value="ECO:0007669"/>
    <property type="project" value="UniProtKB-KW"/>
</dbReference>
<keyword evidence="1" id="KW-0808">Transferase</keyword>
<dbReference type="NCBIfam" id="NF005071">
    <property type="entry name" value="PRK06489.1"/>
    <property type="match status" value="1"/>
</dbReference>
<keyword evidence="2" id="KW-0732">Signal</keyword>
<feature type="chain" id="PRO_5046330966" evidence="2">
    <location>
        <begin position="32"/>
        <end position="564"/>
    </location>
</feature>
<dbReference type="SUPFAM" id="SSF50891">
    <property type="entry name" value="Cyclophilin-like"/>
    <property type="match status" value="1"/>
</dbReference>
<protein>
    <submittedName>
        <fullName evidence="4">Alpha/beta fold hydrolase</fullName>
    </submittedName>
</protein>
<dbReference type="InterPro" id="IPR008220">
    <property type="entry name" value="HAT_MetX-like"/>
</dbReference>
<dbReference type="Gene3D" id="2.40.100.10">
    <property type="entry name" value="Cyclophilin-like"/>
    <property type="match status" value="1"/>
</dbReference>
<dbReference type="Gene3D" id="3.40.50.1820">
    <property type="entry name" value="alpha/beta hydrolase"/>
    <property type="match status" value="1"/>
</dbReference>
<dbReference type="InterPro" id="IPR000073">
    <property type="entry name" value="AB_hydrolase_1"/>
</dbReference>
<evidence type="ECO:0000256" key="1">
    <source>
        <dbReference type="ARBA" id="ARBA00022679"/>
    </source>
</evidence>
<organism evidence="4 5">
    <name type="scientific">Congregibacter variabilis</name>
    <dbReference type="NCBI Taxonomy" id="3081200"/>
    <lineage>
        <taxon>Bacteria</taxon>
        <taxon>Pseudomonadati</taxon>
        <taxon>Pseudomonadota</taxon>
        <taxon>Gammaproteobacteria</taxon>
        <taxon>Cellvibrionales</taxon>
        <taxon>Halieaceae</taxon>
        <taxon>Congregibacter</taxon>
    </lineage>
</organism>
<keyword evidence="5" id="KW-1185">Reference proteome</keyword>
<evidence type="ECO:0000259" key="3">
    <source>
        <dbReference type="PROSITE" id="PS50072"/>
    </source>
</evidence>
<evidence type="ECO:0000313" key="5">
    <source>
        <dbReference type="Proteomes" id="UP001626537"/>
    </source>
</evidence>
<feature type="domain" description="PPIase cyclophilin-type" evidence="3">
    <location>
        <begin position="401"/>
        <end position="520"/>
    </location>
</feature>
<name>A0ABZ0I501_9GAMM</name>
<dbReference type="InterPro" id="IPR002130">
    <property type="entry name" value="Cyclophilin-type_PPIase_dom"/>
</dbReference>
<dbReference type="SUPFAM" id="SSF53474">
    <property type="entry name" value="alpha/beta-Hydrolases"/>
    <property type="match status" value="1"/>
</dbReference>
<dbReference type="PROSITE" id="PS50072">
    <property type="entry name" value="CSA_PPIASE_2"/>
    <property type="match status" value="1"/>
</dbReference>
<dbReference type="InterPro" id="IPR029058">
    <property type="entry name" value="AB_hydrolase_fold"/>
</dbReference>
<proteinExistence type="predicted"/>
<dbReference type="Pfam" id="PF00561">
    <property type="entry name" value="Abhydrolase_1"/>
    <property type="match status" value="1"/>
</dbReference>
<evidence type="ECO:0000313" key="4">
    <source>
        <dbReference type="EMBL" id="WOJ93833.1"/>
    </source>
</evidence>
<dbReference type="PANTHER" id="PTHR32268:SF11">
    <property type="entry name" value="HOMOSERINE O-ACETYLTRANSFERASE"/>
    <property type="match status" value="1"/>
</dbReference>
<dbReference type="Proteomes" id="UP001626537">
    <property type="component" value="Chromosome"/>
</dbReference>
<dbReference type="InterPro" id="IPR029000">
    <property type="entry name" value="Cyclophilin-like_dom_sf"/>
</dbReference>
<sequence>MLHLPSNCWSQRFIKNCIAALCLCLGGATSAQTLEPVEGSFTIANFGYEDGSTEALTQHYRTLGTPRRNAEGKVTNAVLIMHGTTGSGGGFLREKFAGVLFENGGILDARRYFIVLTDAIGHGQSSKPSTSSAGDFPLYSYNDMVHAQYRLLTEHLGVNHLRLVTGTSMGGMLSWVWGYEYPQFMDALMPLASLPVEIAGRNRMLRKMIIDAVKNDPDYQNGFYKTQPAGLREALYPLIFMVSSPLHYQELAPTRVAAEAMLNASLDRYSGMMDANDLIYAFDASRDYNPAPRLSEIRAPLLAINSADDQVNPPELMLLESHIAKVPRGEAVTLDISPLTRGHGTHSLPSIWGPYLARFLEATETSDPDGRDYSALKNPDAAIWNTPAPDSFIANFDTTEGRFSIAVERRLAPLGADRFYQLISAGYYDGVHFNRVVPGFIAQFGVHGEPEINAVWKDQMIHDDPVTGSNLRGNIAFAMTGPNTRSTQIFINTVDNSRLDAGGFSSFGKVITGMDVVDRLYGLHGENAGGGLRGGKQGPLEVGGSKYLHSSYPLLDFIRSATIQ</sequence>
<reference evidence="4 5" key="1">
    <citation type="submission" date="2023-10" db="EMBL/GenBank/DDBJ databases">
        <title>Two novel species belonging to the OM43/NOR5 clade.</title>
        <authorList>
            <person name="Park M."/>
        </authorList>
    </citation>
    <scope>NUCLEOTIDE SEQUENCE [LARGE SCALE GENOMIC DNA]</scope>
    <source>
        <strain evidence="4 5">IMCC43200</strain>
    </source>
</reference>
<dbReference type="PRINTS" id="PR00153">
    <property type="entry name" value="CSAPPISMRASE"/>
</dbReference>
<dbReference type="EMBL" id="CP136864">
    <property type="protein sequence ID" value="WOJ93833.1"/>
    <property type="molecule type" value="Genomic_DNA"/>
</dbReference>
<keyword evidence="4" id="KW-0378">Hydrolase</keyword>
<dbReference type="PANTHER" id="PTHR32268">
    <property type="entry name" value="HOMOSERINE O-ACETYLTRANSFERASE"/>
    <property type="match status" value="1"/>
</dbReference>
<gene>
    <name evidence="4" type="ORF">R0135_01375</name>
</gene>
<evidence type="ECO:0000256" key="2">
    <source>
        <dbReference type="SAM" id="SignalP"/>
    </source>
</evidence>